<dbReference type="AlphaFoldDB" id="A0A081BC93"/>
<dbReference type="GO" id="GO:0006355">
    <property type="term" value="P:regulation of DNA-templated transcription"/>
    <property type="evidence" value="ECO:0007669"/>
    <property type="project" value="InterPro"/>
</dbReference>
<evidence type="ECO:0000256" key="16">
    <source>
        <dbReference type="ARBA" id="ARBA00043886"/>
    </source>
</evidence>
<dbReference type="PRINTS" id="PR01590">
    <property type="entry name" value="HTHFIS"/>
</dbReference>
<dbReference type="InterPro" id="IPR025943">
    <property type="entry name" value="Sigma_54_int_dom_ATP-bd_2"/>
</dbReference>
<dbReference type="InterPro" id="IPR002078">
    <property type="entry name" value="Sigma_54_int"/>
</dbReference>
<dbReference type="SUPFAM" id="SSF52172">
    <property type="entry name" value="CheY-like"/>
    <property type="match status" value="1"/>
</dbReference>
<dbReference type="PROSITE" id="PS00688">
    <property type="entry name" value="SIGMA54_INTERACT_3"/>
    <property type="match status" value="1"/>
</dbReference>
<dbReference type="GO" id="GO:0043565">
    <property type="term" value="F:sequence-specific DNA binding"/>
    <property type="evidence" value="ECO:0007669"/>
    <property type="project" value="InterPro"/>
</dbReference>
<dbReference type="PANTHER" id="PTHR32071:SF95">
    <property type="entry name" value="DNA-BINDING TRANSCRIPTIONAL REGULATOR NTRC"/>
    <property type="match status" value="1"/>
</dbReference>
<keyword evidence="9" id="KW-0805">Transcription regulation</keyword>
<keyword evidence="4" id="KW-0678">Repressor</keyword>
<dbReference type="Gene3D" id="3.40.50.2300">
    <property type="match status" value="1"/>
</dbReference>
<dbReference type="STRING" id="1333998.M2A_2160"/>
<keyword evidence="21" id="KW-1185">Reference proteome</keyword>
<evidence type="ECO:0000256" key="6">
    <source>
        <dbReference type="ARBA" id="ARBA00022741"/>
    </source>
</evidence>
<dbReference type="FunFam" id="3.40.50.300:FF:000006">
    <property type="entry name" value="DNA-binding transcriptional regulator NtrC"/>
    <property type="match status" value="1"/>
</dbReference>
<dbReference type="Pfam" id="PF02954">
    <property type="entry name" value="HTH_8"/>
    <property type="match status" value="1"/>
</dbReference>
<comment type="function">
    <text evidence="16">Member of the two-component regulatory system NtrB/NtrC, which controls expression of the nitrogen-regulated (ntr) genes in response to nitrogen limitation. Phosphorylated NtrC binds directly to DNA and stimulates the formation of open promoter-sigma54-RNA polymerase complexes.</text>
</comment>
<comment type="caution">
    <text evidence="20">The sequence shown here is derived from an EMBL/GenBank/DDBJ whole genome shotgun (WGS) entry which is preliminary data.</text>
</comment>
<dbReference type="EMBL" id="BBIO01000011">
    <property type="protein sequence ID" value="GAK45661.1"/>
    <property type="molecule type" value="Genomic_DNA"/>
</dbReference>
<evidence type="ECO:0000256" key="12">
    <source>
        <dbReference type="ARBA" id="ARBA00023163"/>
    </source>
</evidence>
<accession>A0A081BC93</accession>
<dbReference type="PROSITE" id="PS50110">
    <property type="entry name" value="RESPONSE_REGULATORY"/>
    <property type="match status" value="1"/>
</dbReference>
<keyword evidence="12" id="KW-0804">Transcription</keyword>
<dbReference type="PROSITE" id="PS00676">
    <property type="entry name" value="SIGMA54_INTERACT_2"/>
    <property type="match status" value="1"/>
</dbReference>
<keyword evidence="10" id="KW-0238">DNA-binding</keyword>
<keyword evidence="8" id="KW-0902">Two-component regulatory system</keyword>
<evidence type="ECO:0000256" key="15">
    <source>
        <dbReference type="ARBA" id="ARBA00031910"/>
    </source>
</evidence>
<evidence type="ECO:0000256" key="3">
    <source>
        <dbReference type="ARBA" id="ARBA00022490"/>
    </source>
</evidence>
<dbReference type="SMART" id="SM00382">
    <property type="entry name" value="AAA"/>
    <property type="match status" value="1"/>
</dbReference>
<dbReference type="PROSITE" id="PS00675">
    <property type="entry name" value="SIGMA54_INTERACT_1"/>
    <property type="match status" value="1"/>
</dbReference>
<dbReference type="Gene3D" id="1.10.8.60">
    <property type="match status" value="1"/>
</dbReference>
<evidence type="ECO:0000256" key="8">
    <source>
        <dbReference type="ARBA" id="ARBA00023012"/>
    </source>
</evidence>
<feature type="modified residue" description="4-aspartylphosphate" evidence="17">
    <location>
        <position position="56"/>
    </location>
</feature>
<evidence type="ECO:0000313" key="21">
    <source>
        <dbReference type="Proteomes" id="UP000028702"/>
    </source>
</evidence>
<dbReference type="PANTHER" id="PTHR32071">
    <property type="entry name" value="TRANSCRIPTIONAL REGULATORY PROTEIN"/>
    <property type="match status" value="1"/>
</dbReference>
<dbReference type="CDD" id="cd00009">
    <property type="entry name" value="AAA"/>
    <property type="match status" value="1"/>
</dbReference>
<gene>
    <name evidence="20" type="ORF">M2A_2160</name>
</gene>
<evidence type="ECO:0000256" key="14">
    <source>
        <dbReference type="ARBA" id="ARBA00029881"/>
    </source>
</evidence>
<dbReference type="GO" id="GO:0000160">
    <property type="term" value="P:phosphorelay signal transduction system"/>
    <property type="evidence" value="ECO:0007669"/>
    <property type="project" value="UniProtKB-KW"/>
</dbReference>
<dbReference type="InterPro" id="IPR001789">
    <property type="entry name" value="Sig_transdc_resp-reg_receiver"/>
</dbReference>
<dbReference type="InterPro" id="IPR003593">
    <property type="entry name" value="AAA+_ATPase"/>
</dbReference>
<evidence type="ECO:0000256" key="10">
    <source>
        <dbReference type="ARBA" id="ARBA00023125"/>
    </source>
</evidence>
<dbReference type="SUPFAM" id="SSF52540">
    <property type="entry name" value="P-loop containing nucleoside triphosphate hydrolases"/>
    <property type="match status" value="1"/>
</dbReference>
<dbReference type="GO" id="GO:0005737">
    <property type="term" value="C:cytoplasm"/>
    <property type="evidence" value="ECO:0007669"/>
    <property type="project" value="UniProtKB-SubCell"/>
</dbReference>
<dbReference type="PROSITE" id="PS50045">
    <property type="entry name" value="SIGMA54_INTERACT_4"/>
    <property type="match status" value="1"/>
</dbReference>
<dbReference type="SUPFAM" id="SSF46689">
    <property type="entry name" value="Homeodomain-like"/>
    <property type="match status" value="1"/>
</dbReference>
<dbReference type="RefSeq" id="WP_045447119.1">
    <property type="nucleotide sequence ID" value="NZ_BBIO01000011.1"/>
</dbReference>
<dbReference type="Proteomes" id="UP000028702">
    <property type="component" value="Unassembled WGS sequence"/>
</dbReference>
<dbReference type="InterPro" id="IPR002197">
    <property type="entry name" value="HTH_Fis"/>
</dbReference>
<dbReference type="Gene3D" id="1.10.10.60">
    <property type="entry name" value="Homeodomain-like"/>
    <property type="match status" value="1"/>
</dbReference>
<keyword evidence="6" id="KW-0547">Nucleotide-binding</keyword>
<keyword evidence="3" id="KW-0963">Cytoplasm</keyword>
<evidence type="ECO:0000256" key="17">
    <source>
        <dbReference type="PROSITE-ProRule" id="PRU00169"/>
    </source>
</evidence>
<evidence type="ECO:0000256" key="11">
    <source>
        <dbReference type="ARBA" id="ARBA00023159"/>
    </source>
</evidence>
<proteinExistence type="predicted"/>
<evidence type="ECO:0000313" key="20">
    <source>
        <dbReference type="EMBL" id="GAK45661.1"/>
    </source>
</evidence>
<sequence length="496" mass="53922">MAQTILVVDDDPAQRRILEEVVKRDGYRTLTAESGTEAMEIMGGIHAKDISMMILDLVMPGMDGMEVLEALRPQHPALPVIVLTAHGGIETVVKAMRAGADDFVVKPVSPERLHVSIRNALKVTALTGEINRLQKKAQGQLTFDDIIAGAPSMGNALKLGRRAAQSNIPVLIEGESGVGKEVFARAIQGESDRAGRPFVTVNCGAIPENLIESILFGHEKGAFTGASEKHAGKFVEANGGTLFLDEIGELPLDMQVKLLRAIQEGEVDPVGAKKPVKVDIRLISATNRDMIEMVKQGHFREDLYYRLNVFPINIPPLRERREDLGELVSHFVSRLAAEEGKNVSAVTPDAMQMLHAYDWPGNVRQLENTIFRAIVLADGAELTIADFPQIASQLDGFDATPPAPAEAPMPVMQGAATGGGFRQTLTDFAMSNISGGVSVTDEQGNMRRLEDVEADLIRLAIDKYKGHMSEVARRLGIGRSTLYRKVRDLGLDVRGE</sequence>
<dbReference type="InterPro" id="IPR025662">
    <property type="entry name" value="Sigma_54_int_dom_ATP-bd_1"/>
</dbReference>
<dbReference type="Pfam" id="PF00072">
    <property type="entry name" value="Response_reg"/>
    <property type="match status" value="1"/>
</dbReference>
<evidence type="ECO:0000259" key="18">
    <source>
        <dbReference type="PROSITE" id="PS50045"/>
    </source>
</evidence>
<evidence type="ECO:0000256" key="1">
    <source>
        <dbReference type="ARBA" id="ARBA00004496"/>
    </source>
</evidence>
<dbReference type="SMART" id="SM00448">
    <property type="entry name" value="REC"/>
    <property type="match status" value="1"/>
</dbReference>
<evidence type="ECO:0000256" key="4">
    <source>
        <dbReference type="ARBA" id="ARBA00022491"/>
    </source>
</evidence>
<feature type="domain" description="Response regulatory" evidence="19">
    <location>
        <begin position="4"/>
        <end position="121"/>
    </location>
</feature>
<feature type="domain" description="Sigma-54 factor interaction" evidence="18">
    <location>
        <begin position="146"/>
        <end position="375"/>
    </location>
</feature>
<dbReference type="FunFam" id="1.10.8.60:FF:000014">
    <property type="entry name" value="DNA-binding transcriptional regulator NtrC"/>
    <property type="match status" value="1"/>
</dbReference>
<dbReference type="InterPro" id="IPR058031">
    <property type="entry name" value="AAA_lid_NorR"/>
</dbReference>
<evidence type="ECO:0000256" key="9">
    <source>
        <dbReference type="ARBA" id="ARBA00023015"/>
    </source>
</evidence>
<comment type="subcellular location">
    <subcellularLocation>
        <location evidence="1">Cytoplasm</location>
    </subcellularLocation>
</comment>
<keyword evidence="11" id="KW-0010">Activator</keyword>
<organism evidence="20 21">
    <name type="scientific">Tepidicaulis marinus</name>
    <dbReference type="NCBI Taxonomy" id="1333998"/>
    <lineage>
        <taxon>Bacteria</taxon>
        <taxon>Pseudomonadati</taxon>
        <taxon>Pseudomonadota</taxon>
        <taxon>Alphaproteobacteria</taxon>
        <taxon>Hyphomicrobiales</taxon>
        <taxon>Parvibaculaceae</taxon>
        <taxon>Tepidicaulis</taxon>
    </lineage>
</organism>
<dbReference type="InterPro" id="IPR025944">
    <property type="entry name" value="Sigma_54_int_dom_CS"/>
</dbReference>
<evidence type="ECO:0000256" key="2">
    <source>
        <dbReference type="ARBA" id="ARBA00019059"/>
    </source>
</evidence>
<evidence type="ECO:0000256" key="13">
    <source>
        <dbReference type="ARBA" id="ARBA00023231"/>
    </source>
</evidence>
<name>A0A081BC93_9HYPH</name>
<keyword evidence="13" id="KW-0535">Nitrogen fixation</keyword>
<dbReference type="Gene3D" id="3.40.50.300">
    <property type="entry name" value="P-loop containing nucleotide triphosphate hydrolases"/>
    <property type="match status" value="1"/>
</dbReference>
<protein>
    <recommendedName>
        <fullName evidence="2">DNA-binding transcriptional regulator NtrC</fullName>
    </recommendedName>
    <alternativeName>
        <fullName evidence="14">Nitrogen regulation protein NR(I)</fullName>
    </alternativeName>
    <alternativeName>
        <fullName evidence="15">Nitrogen regulator I</fullName>
    </alternativeName>
</protein>
<evidence type="ECO:0000259" key="19">
    <source>
        <dbReference type="PROSITE" id="PS50110"/>
    </source>
</evidence>
<dbReference type="Pfam" id="PF25601">
    <property type="entry name" value="AAA_lid_14"/>
    <property type="match status" value="1"/>
</dbReference>
<dbReference type="Pfam" id="PF00158">
    <property type="entry name" value="Sigma54_activat"/>
    <property type="match status" value="1"/>
</dbReference>
<dbReference type="InterPro" id="IPR011006">
    <property type="entry name" value="CheY-like_superfamily"/>
</dbReference>
<evidence type="ECO:0000256" key="7">
    <source>
        <dbReference type="ARBA" id="ARBA00022840"/>
    </source>
</evidence>
<dbReference type="InterPro" id="IPR027417">
    <property type="entry name" value="P-loop_NTPase"/>
</dbReference>
<keyword evidence="7" id="KW-0067">ATP-binding</keyword>
<evidence type="ECO:0000256" key="5">
    <source>
        <dbReference type="ARBA" id="ARBA00022553"/>
    </source>
</evidence>
<keyword evidence="5 17" id="KW-0597">Phosphoprotein</keyword>
<reference evidence="20 21" key="1">
    <citation type="submission" date="2014-07" db="EMBL/GenBank/DDBJ databases">
        <title>Tepidicaulis marinum gen. nov., sp. nov., a novel marine bacterium denitrifying nitrate to nitrous oxide strictly under microaerobic conditions.</title>
        <authorList>
            <person name="Takeuchi M."/>
            <person name="Yamagishi T."/>
            <person name="Kamagata Y."/>
            <person name="Oshima K."/>
            <person name="Hattori M."/>
            <person name="Katayama T."/>
            <person name="Hanada S."/>
            <person name="Tamaki H."/>
            <person name="Marumo K."/>
            <person name="Maeda H."/>
            <person name="Nedachi M."/>
            <person name="Iwasaki W."/>
            <person name="Suwa Y."/>
            <person name="Sakata S."/>
        </authorList>
    </citation>
    <scope>NUCLEOTIDE SEQUENCE [LARGE SCALE GENOMIC DNA]</scope>
    <source>
        <strain evidence="20 21">MA2</strain>
    </source>
</reference>
<dbReference type="GO" id="GO:0005524">
    <property type="term" value="F:ATP binding"/>
    <property type="evidence" value="ECO:0007669"/>
    <property type="project" value="UniProtKB-KW"/>
</dbReference>
<dbReference type="InterPro" id="IPR009057">
    <property type="entry name" value="Homeodomain-like_sf"/>
</dbReference>
<dbReference type="eggNOG" id="COG2204">
    <property type="taxonomic scope" value="Bacteria"/>
</dbReference>